<evidence type="ECO:0000256" key="14">
    <source>
        <dbReference type="ARBA" id="ARBA00023065"/>
    </source>
</evidence>
<name>A0A913Y980_EXADI</name>
<dbReference type="FunFam" id="1.20.1420.30:FF:000009">
    <property type="entry name" value="sodium/potassium/calcium exchanger 5 isoform X2"/>
    <property type="match status" value="1"/>
</dbReference>
<evidence type="ECO:0000256" key="15">
    <source>
        <dbReference type="ARBA" id="ARBA00023136"/>
    </source>
</evidence>
<keyword evidence="7 18" id="KW-0812">Transmembrane</keyword>
<keyword evidence="12 18" id="KW-1133">Transmembrane helix</keyword>
<feature type="transmembrane region" description="Helical" evidence="18">
    <location>
        <begin position="335"/>
        <end position="354"/>
    </location>
</feature>
<keyword evidence="9" id="KW-0106">Calcium</keyword>
<evidence type="ECO:0000313" key="20">
    <source>
        <dbReference type="EnsemblMetazoa" id="XP_020916144.1"/>
    </source>
</evidence>
<evidence type="ECO:0000256" key="4">
    <source>
        <dbReference type="ARBA" id="ARBA00022449"/>
    </source>
</evidence>
<feature type="transmembrane region" description="Helical" evidence="18">
    <location>
        <begin position="436"/>
        <end position="454"/>
    </location>
</feature>
<dbReference type="NCBIfam" id="TIGR00367">
    <property type="entry name" value="calcium/sodium antiporter"/>
    <property type="match status" value="1"/>
</dbReference>
<dbReference type="Proteomes" id="UP000887567">
    <property type="component" value="Unplaced"/>
</dbReference>
<dbReference type="KEGG" id="epa:110253556"/>
<keyword evidence="15 18" id="KW-0472">Membrane</keyword>
<evidence type="ECO:0000256" key="10">
    <source>
        <dbReference type="ARBA" id="ARBA00022847"/>
    </source>
</evidence>
<evidence type="ECO:0000256" key="17">
    <source>
        <dbReference type="SAM" id="MobiDB-lite"/>
    </source>
</evidence>
<feature type="domain" description="Sodium/calcium exchanger membrane region" evidence="19">
    <location>
        <begin position="93"/>
        <end position="234"/>
    </location>
</feature>
<dbReference type="Gene3D" id="1.20.1420.30">
    <property type="entry name" value="NCX, central ion-binding region"/>
    <property type="match status" value="2"/>
</dbReference>
<feature type="transmembrane region" description="Helical" evidence="18">
    <location>
        <begin position="156"/>
        <end position="189"/>
    </location>
</feature>
<evidence type="ECO:0000256" key="12">
    <source>
        <dbReference type="ARBA" id="ARBA00022989"/>
    </source>
</evidence>
<evidence type="ECO:0000256" key="13">
    <source>
        <dbReference type="ARBA" id="ARBA00023053"/>
    </source>
</evidence>
<dbReference type="PANTHER" id="PTHR10846">
    <property type="entry name" value="SODIUM/POTASSIUM/CALCIUM EXCHANGER"/>
    <property type="match status" value="1"/>
</dbReference>
<feature type="transmembrane region" description="Helical" evidence="18">
    <location>
        <begin position="366"/>
        <end position="396"/>
    </location>
</feature>
<keyword evidence="13" id="KW-0915">Sodium</keyword>
<dbReference type="EnsemblMetazoa" id="XM_021060485.2">
    <property type="protein sequence ID" value="XP_020916144.1"/>
    <property type="gene ID" value="LOC110253556"/>
</dbReference>
<keyword evidence="14" id="KW-0406">Ion transport</keyword>
<keyword evidence="11" id="KW-0630">Potassium</keyword>
<dbReference type="OrthoDB" id="2127281at2759"/>
<evidence type="ECO:0000256" key="16">
    <source>
        <dbReference type="ARBA" id="ARBA00023201"/>
    </source>
</evidence>
<sequence length="536" mass="60545">MRNRTRFFKRRAVLAVCFVGLYVFLASKFGGTRETLVDQEHQNQNEETTSTSRRLLAHRTRKLNCTPPAILEFPDDFFTQKQRQHGGVILNFLVSFYMFWAIAIVCDDYFVPSLEIICDRLGLQTDVAGATFMALGSSAPELFASVIGVFITKGDIGVGTILGSAVFNVLFVIGVCGIAAGTVLYLAWWPIVRDSFFYLLSLVALMLVLMDNVVVWSEATAMVSFYSVYLLIMYFNPKIEAYLYKITKTTTPEYKSDLHEQKLKNESKSDGSYEPLNEKQDEQKVDSDHENTEEKKDPLLDSGEHLAHHHEYEKNVPHEVPDLTLGSPFSPPEGAWPRMCWFLGLPINIAYYFTIPNVTRKECEKWAVVSFISCIGWIGLTSYMLVWMVTVIGYTFLIPDSVMGLSLVAFGSSVPDCLSSLFVARKGDGDMAVSHTVGSNVFDILLCLGIPWLIKTTVWEYDSSVVINSHGLFISCFFILGSIAVTLIIIYHYNWTLNKKVGWIYMFFYFVFMIISVVVEMNAFGNFNPPMCIVDV</sequence>
<evidence type="ECO:0000256" key="8">
    <source>
        <dbReference type="ARBA" id="ARBA00022729"/>
    </source>
</evidence>
<keyword evidence="4" id="KW-0050">Antiport</keyword>
<comment type="similarity">
    <text evidence="2">Belongs to the Ca(2+):cation antiporter (CaCA) (TC 2.A.19) family. SLC24A subfamily.</text>
</comment>
<evidence type="ECO:0000256" key="18">
    <source>
        <dbReference type="SAM" id="Phobius"/>
    </source>
</evidence>
<feature type="region of interest" description="Disordered" evidence="17">
    <location>
        <begin position="257"/>
        <end position="298"/>
    </location>
</feature>
<evidence type="ECO:0000313" key="21">
    <source>
        <dbReference type="Proteomes" id="UP000887567"/>
    </source>
</evidence>
<feature type="transmembrane region" description="Helical" evidence="18">
    <location>
        <begin position="196"/>
        <end position="216"/>
    </location>
</feature>
<dbReference type="GO" id="GO:0005262">
    <property type="term" value="F:calcium channel activity"/>
    <property type="evidence" value="ECO:0007669"/>
    <property type="project" value="TreeGrafter"/>
</dbReference>
<keyword evidence="6" id="KW-0109">Calcium transport</keyword>
<feature type="transmembrane region" description="Helical" evidence="18">
    <location>
        <begin position="127"/>
        <end position="150"/>
    </location>
</feature>
<evidence type="ECO:0000256" key="1">
    <source>
        <dbReference type="ARBA" id="ARBA00004141"/>
    </source>
</evidence>
<dbReference type="InterPro" id="IPR004837">
    <property type="entry name" value="NaCa_Exmemb"/>
</dbReference>
<keyword evidence="8" id="KW-0732">Signal</keyword>
<evidence type="ECO:0000256" key="3">
    <source>
        <dbReference type="ARBA" id="ARBA00022448"/>
    </source>
</evidence>
<dbReference type="GO" id="GO:0015293">
    <property type="term" value="F:symporter activity"/>
    <property type="evidence" value="ECO:0007669"/>
    <property type="project" value="UniProtKB-KW"/>
</dbReference>
<reference evidence="20" key="1">
    <citation type="submission" date="2022-11" db="UniProtKB">
        <authorList>
            <consortium name="EnsemblMetazoa"/>
        </authorList>
    </citation>
    <scope>IDENTIFICATION</scope>
</reference>
<protein>
    <recommendedName>
        <fullName evidence="19">Sodium/calcium exchanger membrane region domain-containing protein</fullName>
    </recommendedName>
</protein>
<feature type="transmembrane region" description="Helical" evidence="18">
    <location>
        <begin position="88"/>
        <end position="106"/>
    </location>
</feature>
<evidence type="ECO:0000256" key="9">
    <source>
        <dbReference type="ARBA" id="ARBA00022837"/>
    </source>
</evidence>
<dbReference type="InterPro" id="IPR004481">
    <property type="entry name" value="K/Na/Ca-exchanger"/>
</dbReference>
<evidence type="ECO:0000256" key="6">
    <source>
        <dbReference type="ARBA" id="ARBA00022568"/>
    </source>
</evidence>
<dbReference type="Pfam" id="PF01699">
    <property type="entry name" value="Na_Ca_ex"/>
    <property type="match status" value="2"/>
</dbReference>
<accession>A0A913Y980</accession>
<dbReference type="GO" id="GO:0006874">
    <property type="term" value="P:intracellular calcium ion homeostasis"/>
    <property type="evidence" value="ECO:0007669"/>
    <property type="project" value="TreeGrafter"/>
</dbReference>
<evidence type="ECO:0000256" key="7">
    <source>
        <dbReference type="ARBA" id="ARBA00022692"/>
    </source>
</evidence>
<organism evidence="20 21">
    <name type="scientific">Exaiptasia diaphana</name>
    <name type="common">Tropical sea anemone</name>
    <name type="synonym">Aiptasia pulchella</name>
    <dbReference type="NCBI Taxonomy" id="2652724"/>
    <lineage>
        <taxon>Eukaryota</taxon>
        <taxon>Metazoa</taxon>
        <taxon>Cnidaria</taxon>
        <taxon>Anthozoa</taxon>
        <taxon>Hexacorallia</taxon>
        <taxon>Actiniaria</taxon>
        <taxon>Aiptasiidae</taxon>
        <taxon>Exaiptasia</taxon>
    </lineage>
</organism>
<keyword evidence="5" id="KW-0633">Potassium transport</keyword>
<comment type="subcellular location">
    <subcellularLocation>
        <location evidence="1">Membrane</location>
        <topology evidence="1">Multi-pass membrane protein</topology>
    </subcellularLocation>
</comment>
<feature type="domain" description="Sodium/calcium exchanger membrane region" evidence="19">
    <location>
        <begin position="366"/>
        <end position="517"/>
    </location>
</feature>
<evidence type="ECO:0000256" key="5">
    <source>
        <dbReference type="ARBA" id="ARBA00022538"/>
    </source>
</evidence>
<dbReference type="OMA" id="RDICFYL"/>
<keyword evidence="21" id="KW-1185">Reference proteome</keyword>
<dbReference type="AlphaFoldDB" id="A0A913Y980"/>
<evidence type="ECO:0000259" key="19">
    <source>
        <dbReference type="Pfam" id="PF01699"/>
    </source>
</evidence>
<evidence type="ECO:0000256" key="11">
    <source>
        <dbReference type="ARBA" id="ARBA00022958"/>
    </source>
</evidence>
<dbReference type="GO" id="GO:0005886">
    <property type="term" value="C:plasma membrane"/>
    <property type="evidence" value="ECO:0007669"/>
    <property type="project" value="TreeGrafter"/>
</dbReference>
<dbReference type="FunFam" id="1.20.1420.30:FF:000004">
    <property type="entry name" value="Sodium/potassium/calcium exchanger 2 isoform 1"/>
    <property type="match status" value="1"/>
</dbReference>
<dbReference type="InterPro" id="IPR044880">
    <property type="entry name" value="NCX_ion-bd_dom_sf"/>
</dbReference>
<dbReference type="RefSeq" id="XP_020916144.1">
    <property type="nucleotide sequence ID" value="XM_021060485.2"/>
</dbReference>
<feature type="transmembrane region" description="Helical" evidence="18">
    <location>
        <begin position="402"/>
        <end position="424"/>
    </location>
</feature>
<feature type="transmembrane region" description="Helical" evidence="18">
    <location>
        <begin position="503"/>
        <end position="521"/>
    </location>
</feature>
<dbReference type="GeneID" id="110253556"/>
<keyword evidence="16" id="KW-0739">Sodium transport</keyword>
<proteinExistence type="inferred from homology"/>
<keyword evidence="3" id="KW-0813">Transport</keyword>
<keyword evidence="10" id="KW-0769">Symport</keyword>
<feature type="transmembrane region" description="Helical" evidence="18">
    <location>
        <begin position="466"/>
        <end position="491"/>
    </location>
</feature>
<evidence type="ECO:0000256" key="2">
    <source>
        <dbReference type="ARBA" id="ARBA00005364"/>
    </source>
</evidence>
<dbReference type="GO" id="GO:0008273">
    <property type="term" value="F:calcium, potassium:sodium antiporter activity"/>
    <property type="evidence" value="ECO:0007669"/>
    <property type="project" value="TreeGrafter"/>
</dbReference>
<dbReference type="PANTHER" id="PTHR10846:SF73">
    <property type="entry name" value="SODIUM_CALCIUM EXCHANGER MEMBRANE REGION DOMAIN-CONTAINING PROTEIN"/>
    <property type="match status" value="1"/>
</dbReference>